<evidence type="ECO:0000256" key="3">
    <source>
        <dbReference type="ARBA" id="ARBA00023015"/>
    </source>
</evidence>
<keyword evidence="2" id="KW-0418">Kinase</keyword>
<dbReference type="Pfam" id="PF03861">
    <property type="entry name" value="ANTAR"/>
    <property type="match status" value="1"/>
</dbReference>
<dbReference type="InterPro" id="IPR005561">
    <property type="entry name" value="ANTAR"/>
</dbReference>
<dbReference type="InterPro" id="IPR029016">
    <property type="entry name" value="GAF-like_dom_sf"/>
</dbReference>
<dbReference type="InterPro" id="IPR012074">
    <property type="entry name" value="GAF_ANTAR"/>
</dbReference>
<keyword evidence="1" id="KW-0808">Transferase</keyword>
<dbReference type="Pfam" id="PF13185">
    <property type="entry name" value="GAF_2"/>
    <property type="match status" value="1"/>
</dbReference>
<comment type="caution">
    <text evidence="6">The sequence shown here is derived from an EMBL/GenBank/DDBJ whole genome shotgun (WGS) entry which is preliminary data.</text>
</comment>
<evidence type="ECO:0000256" key="4">
    <source>
        <dbReference type="ARBA" id="ARBA00023163"/>
    </source>
</evidence>
<dbReference type="SMART" id="SM01012">
    <property type="entry name" value="ANTAR"/>
    <property type="match status" value="1"/>
</dbReference>
<evidence type="ECO:0000259" key="5">
    <source>
        <dbReference type="PROSITE" id="PS50921"/>
    </source>
</evidence>
<accession>A0ABW4Q3F4</accession>
<dbReference type="Proteomes" id="UP001597307">
    <property type="component" value="Unassembled WGS sequence"/>
</dbReference>
<organism evidence="6 7">
    <name type="scientific">Arthrobacter flavus</name>
    <dbReference type="NCBI Taxonomy" id="95172"/>
    <lineage>
        <taxon>Bacteria</taxon>
        <taxon>Bacillati</taxon>
        <taxon>Actinomycetota</taxon>
        <taxon>Actinomycetes</taxon>
        <taxon>Micrococcales</taxon>
        <taxon>Micrococcaceae</taxon>
        <taxon>Arthrobacter</taxon>
    </lineage>
</organism>
<dbReference type="PIRSF" id="PIRSF036625">
    <property type="entry name" value="GAF_ANTAR"/>
    <property type="match status" value="1"/>
</dbReference>
<keyword evidence="3" id="KW-0805">Transcription regulation</keyword>
<name>A0ABW4Q3F4_9MICC</name>
<evidence type="ECO:0000313" key="7">
    <source>
        <dbReference type="Proteomes" id="UP001597307"/>
    </source>
</evidence>
<evidence type="ECO:0000256" key="1">
    <source>
        <dbReference type="ARBA" id="ARBA00022679"/>
    </source>
</evidence>
<keyword evidence="4" id="KW-0804">Transcription</keyword>
<proteinExistence type="predicted"/>
<feature type="domain" description="ANTAR" evidence="5">
    <location>
        <begin position="154"/>
        <end position="215"/>
    </location>
</feature>
<dbReference type="SUPFAM" id="SSF52172">
    <property type="entry name" value="CheY-like"/>
    <property type="match status" value="1"/>
</dbReference>
<dbReference type="PROSITE" id="PS50921">
    <property type="entry name" value="ANTAR"/>
    <property type="match status" value="1"/>
</dbReference>
<protein>
    <submittedName>
        <fullName evidence="6">GAF and ANTAR domain-containing protein</fullName>
    </submittedName>
</protein>
<dbReference type="InterPro" id="IPR011006">
    <property type="entry name" value="CheY-like_superfamily"/>
</dbReference>
<reference evidence="7" key="1">
    <citation type="journal article" date="2019" name="Int. J. Syst. Evol. Microbiol.">
        <title>The Global Catalogue of Microorganisms (GCM) 10K type strain sequencing project: providing services to taxonomists for standard genome sequencing and annotation.</title>
        <authorList>
            <consortium name="The Broad Institute Genomics Platform"/>
            <consortium name="The Broad Institute Genome Sequencing Center for Infectious Disease"/>
            <person name="Wu L."/>
            <person name="Ma J."/>
        </authorList>
    </citation>
    <scope>NUCLEOTIDE SEQUENCE [LARGE SCALE GENOMIC DNA]</scope>
    <source>
        <strain evidence="7">JCM 11496</strain>
    </source>
</reference>
<dbReference type="RefSeq" id="WP_343877248.1">
    <property type="nucleotide sequence ID" value="NZ_BAAAIJ010000003.1"/>
</dbReference>
<evidence type="ECO:0000256" key="2">
    <source>
        <dbReference type="ARBA" id="ARBA00022777"/>
    </source>
</evidence>
<evidence type="ECO:0000313" key="6">
    <source>
        <dbReference type="EMBL" id="MFD1845218.1"/>
    </source>
</evidence>
<dbReference type="SUPFAM" id="SSF55781">
    <property type="entry name" value="GAF domain-like"/>
    <property type="match status" value="1"/>
</dbReference>
<dbReference type="InterPro" id="IPR036388">
    <property type="entry name" value="WH-like_DNA-bd_sf"/>
</dbReference>
<sequence>MAEQLSEFARVLQADNDADSLLTHLVKAAIELVPGTDEASISLITGRADVESRAPSSDLPRQVDALQTRVGQGPCLDAVFEHGTVSVPDMAQEDRWPRFAEGAMNLGAASMLAFQLYVEGDNLGAMNLYSRHANAFTVESEENGLLIAAHASVAIAGSKKMDQMHDALANRDTIGQAKGILMERFGITANQAFILLVRSSSHTNTKLATIAEYLTGTGELPHHSR</sequence>
<gene>
    <name evidence="6" type="ORF">ACFSFX_01235</name>
</gene>
<dbReference type="InterPro" id="IPR003018">
    <property type="entry name" value="GAF"/>
</dbReference>
<dbReference type="Gene3D" id="3.30.450.40">
    <property type="match status" value="1"/>
</dbReference>
<dbReference type="Gene3D" id="1.10.10.10">
    <property type="entry name" value="Winged helix-like DNA-binding domain superfamily/Winged helix DNA-binding domain"/>
    <property type="match status" value="1"/>
</dbReference>
<keyword evidence="7" id="KW-1185">Reference proteome</keyword>
<dbReference type="EMBL" id="JBHUGA010000003">
    <property type="protein sequence ID" value="MFD1845218.1"/>
    <property type="molecule type" value="Genomic_DNA"/>
</dbReference>